<organism evidence="5 6">
    <name type="scientific">Anaeramoeba ignava</name>
    <name type="common">Anaerobic marine amoeba</name>
    <dbReference type="NCBI Taxonomy" id="1746090"/>
    <lineage>
        <taxon>Eukaryota</taxon>
        <taxon>Metamonada</taxon>
        <taxon>Anaeramoebidae</taxon>
        <taxon>Anaeramoeba</taxon>
    </lineage>
</organism>
<dbReference type="SUPFAM" id="SSF54695">
    <property type="entry name" value="POZ domain"/>
    <property type="match status" value="2"/>
</dbReference>
<evidence type="ECO:0000256" key="3">
    <source>
        <dbReference type="SAM" id="MobiDB-lite"/>
    </source>
</evidence>
<dbReference type="Pfam" id="PF01344">
    <property type="entry name" value="Kelch_1"/>
    <property type="match status" value="1"/>
</dbReference>
<dbReference type="PANTHER" id="PTHR46376:SF1">
    <property type="entry name" value="LEUCINE-ZIPPER-LIKE TRANSCRIPTIONAL REGULATOR 1"/>
    <property type="match status" value="1"/>
</dbReference>
<keyword evidence="2" id="KW-0677">Repeat</keyword>
<feature type="compositionally biased region" description="Basic residues" evidence="3">
    <location>
        <begin position="617"/>
        <end position="627"/>
    </location>
</feature>
<dbReference type="Pfam" id="PF24681">
    <property type="entry name" value="Kelch_KLHDC2_KLHL20_DRC7"/>
    <property type="match status" value="1"/>
</dbReference>
<dbReference type="AlphaFoldDB" id="A0A9Q0RH06"/>
<dbReference type="OMA" id="YHVYSIM"/>
<dbReference type="OrthoDB" id="10250130at2759"/>
<evidence type="ECO:0000256" key="1">
    <source>
        <dbReference type="ARBA" id="ARBA00022441"/>
    </source>
</evidence>
<feature type="domain" description="BTB" evidence="4">
    <location>
        <begin position="449"/>
        <end position="515"/>
    </location>
</feature>
<dbReference type="Pfam" id="PF00651">
    <property type="entry name" value="BTB"/>
    <property type="match status" value="2"/>
</dbReference>
<evidence type="ECO:0000313" key="5">
    <source>
        <dbReference type="EMBL" id="KAJ5079303.1"/>
    </source>
</evidence>
<name>A0A9Q0RH06_ANAIG</name>
<dbReference type="InterPro" id="IPR006652">
    <property type="entry name" value="Kelch_1"/>
</dbReference>
<evidence type="ECO:0000256" key="2">
    <source>
        <dbReference type="ARBA" id="ARBA00022737"/>
    </source>
</evidence>
<dbReference type="PROSITE" id="PS50097">
    <property type="entry name" value="BTB"/>
    <property type="match status" value="1"/>
</dbReference>
<dbReference type="CDD" id="cd18186">
    <property type="entry name" value="BTB_POZ_ZBTB_KLHL-like"/>
    <property type="match status" value="1"/>
</dbReference>
<dbReference type="SMART" id="SM00225">
    <property type="entry name" value="BTB"/>
    <property type="match status" value="2"/>
</dbReference>
<sequence>MDIESEKKWIEIKHENAPPKRSRHTSVLYNNKLWIFGGYSVDNKVFNDLFTFDLESHQWTEIKTQNPPNPLKGHTAVVYNDQMYIFGGSRMFSEGNAINVFDFKSHTWNKIETQEQEVPPIRHYHTAVVWNDRMWIYGGFHWGSSYNDMWTFNFTENKWNQINQKGDIPPGRGSHIATVYYNNMYMHGGLFDGTETIGDFYRFDFLTETWFKIEPKGTIPLPRESHACVIYNNKLITFAGFHRKTGNYDDMFQYDFIENKWEQIKTRSQNPQKRDDFSMDLKDNIIYIFGGVTGYSDDFSQRDDYANFSDVFQFHIEKDLYSDLRIFLERGELSDINFETQDGIKFHAHSTILQSRLKNWKFNPQTFSKICSNYSSKTIEQLLKYLYYEKFELHLSPKELELRKELIDISKLLELKELETLCEGKYLQLTKENIILKDLYNLYLNEETKNFSIISNQQKIKVHRDILIMRSELFRGLFMSVQEDSNEVEDLSGLTTNGLKEFLYFLYNDEIGPDININIICELFGISDYFGMSNNKLDEICEEFLKKQNIPINKLLELLEKSVQFERHDFIDYISELCYENLKEIKELPEFEEFQINNEDLVQLISQKPEKRENKNKNKKNNKKNKIKNIKKIKKIKKIKIAE</sequence>
<feature type="region of interest" description="Disordered" evidence="3">
    <location>
        <begin position="607"/>
        <end position="627"/>
    </location>
</feature>
<reference evidence="5" key="1">
    <citation type="submission" date="2022-10" db="EMBL/GenBank/DDBJ databases">
        <title>Novel sulphate-reducing endosymbionts in the free-living metamonad Anaeramoeba.</title>
        <authorList>
            <person name="Jerlstrom-Hultqvist J."/>
            <person name="Cepicka I."/>
            <person name="Gallot-Lavallee L."/>
            <person name="Salas-Leiva D."/>
            <person name="Curtis B.A."/>
            <person name="Zahonova K."/>
            <person name="Pipaliya S."/>
            <person name="Dacks J."/>
            <person name="Roger A.J."/>
        </authorList>
    </citation>
    <scope>NUCLEOTIDE SEQUENCE</scope>
    <source>
        <strain evidence="5">BMAN</strain>
    </source>
</reference>
<evidence type="ECO:0000313" key="6">
    <source>
        <dbReference type="Proteomes" id="UP001149090"/>
    </source>
</evidence>
<dbReference type="EMBL" id="JAPDFW010000033">
    <property type="protein sequence ID" value="KAJ5079303.1"/>
    <property type="molecule type" value="Genomic_DNA"/>
</dbReference>
<dbReference type="Proteomes" id="UP001149090">
    <property type="component" value="Unassembled WGS sequence"/>
</dbReference>
<dbReference type="SUPFAM" id="SSF117281">
    <property type="entry name" value="Kelch motif"/>
    <property type="match status" value="1"/>
</dbReference>
<keyword evidence="1" id="KW-0880">Kelch repeat</keyword>
<evidence type="ECO:0000259" key="4">
    <source>
        <dbReference type="PROSITE" id="PS50097"/>
    </source>
</evidence>
<dbReference type="PANTHER" id="PTHR46376">
    <property type="entry name" value="LEUCINE-ZIPPER-LIKE TRANSCRIPTIONAL REGULATOR 1"/>
    <property type="match status" value="1"/>
</dbReference>
<protein>
    <submittedName>
        <fullName evidence="5">Leucine-zipper-like transcriptional regulator 1</fullName>
    </submittedName>
</protein>
<dbReference type="Gene3D" id="3.30.710.10">
    <property type="entry name" value="Potassium Channel Kv1.1, Chain A"/>
    <property type="match status" value="2"/>
</dbReference>
<dbReference type="InterPro" id="IPR000210">
    <property type="entry name" value="BTB/POZ_dom"/>
</dbReference>
<comment type="caution">
    <text evidence="5">The sequence shown here is derived from an EMBL/GenBank/DDBJ whole genome shotgun (WGS) entry which is preliminary data.</text>
</comment>
<keyword evidence="6" id="KW-1185">Reference proteome</keyword>
<dbReference type="InterPro" id="IPR015915">
    <property type="entry name" value="Kelch-typ_b-propeller"/>
</dbReference>
<accession>A0A9Q0RH06</accession>
<dbReference type="Gene3D" id="2.120.10.80">
    <property type="entry name" value="Kelch-type beta propeller"/>
    <property type="match status" value="2"/>
</dbReference>
<gene>
    <name evidence="5" type="ORF">M0811_04324</name>
</gene>
<proteinExistence type="predicted"/>
<dbReference type="InterPro" id="IPR051568">
    <property type="entry name" value="LZTR1/Attractin"/>
</dbReference>
<dbReference type="GO" id="GO:0005794">
    <property type="term" value="C:Golgi apparatus"/>
    <property type="evidence" value="ECO:0007669"/>
    <property type="project" value="TreeGrafter"/>
</dbReference>
<dbReference type="InterPro" id="IPR011333">
    <property type="entry name" value="SKP1/BTB/POZ_sf"/>
</dbReference>